<dbReference type="InterPro" id="IPR006560">
    <property type="entry name" value="AWS_dom"/>
</dbReference>
<feature type="region of interest" description="Disordered" evidence="13">
    <location>
        <begin position="895"/>
        <end position="936"/>
    </location>
</feature>
<dbReference type="GO" id="GO:0008270">
    <property type="term" value="F:zinc ion binding"/>
    <property type="evidence" value="ECO:0007669"/>
    <property type="project" value="UniProtKB-KW"/>
</dbReference>
<dbReference type="Gene3D" id="2.30.30.140">
    <property type="match status" value="1"/>
</dbReference>
<dbReference type="PROSITE" id="PS01359">
    <property type="entry name" value="ZF_PHD_1"/>
    <property type="match status" value="1"/>
</dbReference>
<evidence type="ECO:0000313" key="18">
    <source>
        <dbReference type="EMBL" id="KAL3668229.1"/>
    </source>
</evidence>
<evidence type="ECO:0000256" key="6">
    <source>
        <dbReference type="ARBA" id="ARBA00022691"/>
    </source>
</evidence>
<keyword evidence="5" id="KW-0808">Transferase</keyword>
<dbReference type="GO" id="GO:0008168">
    <property type="term" value="F:methyltransferase activity"/>
    <property type="evidence" value="ECO:0007669"/>
    <property type="project" value="UniProtKB-KW"/>
</dbReference>
<feature type="compositionally biased region" description="Low complexity" evidence="13">
    <location>
        <begin position="904"/>
        <end position="919"/>
    </location>
</feature>
<protein>
    <recommendedName>
        <fullName evidence="20">Histone-lysine N-methyltransferase</fullName>
    </recommendedName>
</protein>
<evidence type="ECO:0000256" key="7">
    <source>
        <dbReference type="ARBA" id="ARBA00022723"/>
    </source>
</evidence>
<evidence type="ECO:0008006" key="20">
    <source>
        <dbReference type="Google" id="ProtNLM"/>
    </source>
</evidence>
<dbReference type="Proteomes" id="UP001632037">
    <property type="component" value="Unassembled WGS sequence"/>
</dbReference>
<keyword evidence="3" id="KW-0158">Chromosome</keyword>
<keyword evidence="11" id="KW-0539">Nucleus</keyword>
<feature type="region of interest" description="Disordered" evidence="13">
    <location>
        <begin position="1"/>
        <end position="31"/>
    </location>
</feature>
<dbReference type="InterPro" id="IPR011011">
    <property type="entry name" value="Znf_FYVE_PHD"/>
</dbReference>
<dbReference type="SMART" id="SM00249">
    <property type="entry name" value="PHD"/>
    <property type="match status" value="3"/>
</dbReference>
<name>A0ABD3FRI1_9STRA</name>
<dbReference type="GO" id="GO:0006325">
    <property type="term" value="P:chromatin organization"/>
    <property type="evidence" value="ECO:0007669"/>
    <property type="project" value="UniProtKB-KW"/>
</dbReference>
<dbReference type="SUPFAM" id="SSF54160">
    <property type="entry name" value="Chromo domain-like"/>
    <property type="match status" value="1"/>
</dbReference>
<keyword evidence="6" id="KW-0949">S-adenosyl-L-methionine</keyword>
<evidence type="ECO:0000259" key="16">
    <source>
        <dbReference type="PROSITE" id="PS50868"/>
    </source>
</evidence>
<feature type="region of interest" description="Disordered" evidence="13">
    <location>
        <begin position="977"/>
        <end position="1062"/>
    </location>
</feature>
<dbReference type="Gene3D" id="3.30.40.10">
    <property type="entry name" value="Zinc/RING finger domain, C3HC4 (zinc finger)"/>
    <property type="match status" value="2"/>
</dbReference>
<dbReference type="AlphaFoldDB" id="A0ABD3FRI1"/>
<dbReference type="Pfam" id="PF00856">
    <property type="entry name" value="SET"/>
    <property type="match status" value="1"/>
</dbReference>
<dbReference type="SUPFAM" id="SSF82199">
    <property type="entry name" value="SET domain"/>
    <property type="match status" value="1"/>
</dbReference>
<keyword evidence="19" id="KW-1185">Reference proteome</keyword>
<accession>A0ABD3FRI1</accession>
<feature type="region of interest" description="Disordered" evidence="13">
    <location>
        <begin position="50"/>
        <end position="82"/>
    </location>
</feature>
<organism evidence="18 19">
    <name type="scientific">Phytophthora oleae</name>
    <dbReference type="NCBI Taxonomy" id="2107226"/>
    <lineage>
        <taxon>Eukaryota</taxon>
        <taxon>Sar</taxon>
        <taxon>Stramenopiles</taxon>
        <taxon>Oomycota</taxon>
        <taxon>Peronosporomycetes</taxon>
        <taxon>Peronosporales</taxon>
        <taxon>Peronosporaceae</taxon>
        <taxon>Phytophthora</taxon>
    </lineage>
</organism>
<dbReference type="GO" id="GO:0005634">
    <property type="term" value="C:nucleus"/>
    <property type="evidence" value="ECO:0007669"/>
    <property type="project" value="UniProtKB-SubCell"/>
</dbReference>
<dbReference type="InterPro" id="IPR016197">
    <property type="entry name" value="Chromo-like_dom_sf"/>
</dbReference>
<dbReference type="InterPro" id="IPR001965">
    <property type="entry name" value="Znf_PHD"/>
</dbReference>
<dbReference type="Gene3D" id="2.170.270.10">
    <property type="entry name" value="SET domain"/>
    <property type="match status" value="1"/>
</dbReference>
<evidence type="ECO:0000259" key="15">
    <source>
        <dbReference type="PROSITE" id="PS50280"/>
    </source>
</evidence>
<comment type="caution">
    <text evidence="18">The sequence shown here is derived from an EMBL/GenBank/DDBJ whole genome shotgun (WGS) entry which is preliminary data.</text>
</comment>
<dbReference type="SUPFAM" id="SSF57903">
    <property type="entry name" value="FYVE/PHD zinc finger"/>
    <property type="match status" value="2"/>
</dbReference>
<dbReference type="PROSITE" id="PS50016">
    <property type="entry name" value="ZF_PHD_2"/>
    <property type="match status" value="1"/>
</dbReference>
<dbReference type="CDD" id="cd15566">
    <property type="entry name" value="PHD3_NSD"/>
    <property type="match status" value="1"/>
</dbReference>
<sequence>MEEGPGPHPSGADLLQQQQTQSMTGQFSDATARTVDSEVAVDNVPSAVSLTVNESSSSNKPSVVEKRDVSSGEASTDPEGKAALASVDTLIVNGGAEEAETACTNNKRALEEVTAQDSHLRKRAALGNEKGVAPSFASQTTDETVGDSSDDVEMSESMVDEEAIRNDGVQVSEEGKRAHEEFCSKLKEKQHVDVYDVGTQEWLAAKIVRLDDAGFKVHYMGWNSKCDEKIDKASSYRIQPRATKAILAWAKHQAKIDKRGSEKGSEATPPANDNLERFGAEEIDLAPTFVQTGSTRSGRALTRRVENGALKPKAAPKKKKDAVAIESKFPEEDLCGVCGEIEDDDLTDMILCDGGCLKSYHFSCLGIDSAPEGEQWLCEQCRTNEQLCFACKRNGTINEKGGVFRCSVASCGKFFHQACIDANKMSRRAGGKAKPGSSTVEELLESDASFRCPRHICFVCEGKKKSSDLMCCLKCPEAYHPQCVPPSARYNTVGLLCWRHPREELPKIPAFYLSNRSIDTVTVDSSLHLPWMFLPKCDPDANNPGDCHHFRLLKSIIEDVRLQPPTYRKLGRSIYTFKQPKVSLEDSPVCECTKQCGEDCINRLSFTECFGPAPTPGMKFNKHNRESNCMLGENCGNRALHQKVYPRFQKFHTVEKGWALRILEPVKAGQLVIEYVGEVINEEEKERRLLDHAKNSPDDKNMYIMELGKGEYIDARFKGSVSRFINHSCDPNCHLLKWRVRGVNRIAITALKDIEPGEELSYDYQFHTKQAMEWKCHCKSKNCRGTMAPEKINQGYESPVKKLSKKEQVKQRKRALMHEKIQHDKEVKSTARRLSLTAHISVGDRNTVDKMAVRTGPATREVQWAKYYHLFNVRDAKHGFNFKLRKELRDVRIGVHEQEKREQGSVSGSTTAASSRSVSPNRILENQNEPVDHEGQGILMEYVDAMKEKEVSVATEQPEPSGESSENATVTAKHLAVLPEEPQSAEETTEQTVSKDKEASLITEQPEPKEESSENAAVATEHAVLLEEFAEEASVTTEQTVLKDASATTGQPVFKETPAPDA</sequence>
<dbReference type="SMART" id="SM00317">
    <property type="entry name" value="SET"/>
    <property type="match status" value="1"/>
</dbReference>
<feature type="compositionally biased region" description="Polar residues" evidence="13">
    <location>
        <begin position="1034"/>
        <end position="1051"/>
    </location>
</feature>
<comment type="subcellular location">
    <subcellularLocation>
        <location evidence="2">Chromosome</location>
    </subcellularLocation>
    <subcellularLocation>
        <location evidence="1">Nucleus</location>
    </subcellularLocation>
</comment>
<dbReference type="SMART" id="SM00570">
    <property type="entry name" value="AWS"/>
    <property type="match status" value="1"/>
</dbReference>
<evidence type="ECO:0000259" key="14">
    <source>
        <dbReference type="PROSITE" id="PS50016"/>
    </source>
</evidence>
<dbReference type="EMBL" id="JBIMZQ010000012">
    <property type="protein sequence ID" value="KAL3668229.1"/>
    <property type="molecule type" value="Genomic_DNA"/>
</dbReference>
<dbReference type="GO" id="GO:0032259">
    <property type="term" value="P:methylation"/>
    <property type="evidence" value="ECO:0007669"/>
    <property type="project" value="UniProtKB-KW"/>
</dbReference>
<keyword evidence="4" id="KW-0489">Methyltransferase</keyword>
<keyword evidence="9" id="KW-0862">Zinc</keyword>
<dbReference type="PROSITE" id="PS50280">
    <property type="entry name" value="SET"/>
    <property type="match status" value="1"/>
</dbReference>
<feature type="compositionally biased region" description="Polar residues" evidence="13">
    <location>
        <begin position="50"/>
        <end position="61"/>
    </location>
</feature>
<reference evidence="18 19" key="1">
    <citation type="submission" date="2024-09" db="EMBL/GenBank/DDBJ databases">
        <title>Genome sequencing and assembly of Phytophthora oleae, isolate VK10A, causative agent of rot of olive drupes.</title>
        <authorList>
            <person name="Conti Taguali S."/>
            <person name="Riolo M."/>
            <person name="La Spada F."/>
            <person name="Cacciola S.O."/>
            <person name="Dionisio G."/>
        </authorList>
    </citation>
    <scope>NUCLEOTIDE SEQUENCE [LARGE SCALE GENOMIC DNA]</scope>
    <source>
        <strain evidence="18 19">VK10A</strain>
    </source>
</reference>
<dbReference type="Pfam" id="PF22908">
    <property type="entry name" value="PHD_NSD"/>
    <property type="match status" value="1"/>
</dbReference>
<evidence type="ECO:0000313" key="19">
    <source>
        <dbReference type="Proteomes" id="UP001632037"/>
    </source>
</evidence>
<proteinExistence type="predicted"/>
<evidence type="ECO:0000256" key="3">
    <source>
        <dbReference type="ARBA" id="ARBA00022454"/>
    </source>
</evidence>
<gene>
    <name evidence="18" type="ORF">V7S43_007087</name>
</gene>
<dbReference type="PROSITE" id="PS50868">
    <property type="entry name" value="POST_SET"/>
    <property type="match status" value="1"/>
</dbReference>
<dbReference type="InterPro" id="IPR001214">
    <property type="entry name" value="SET_dom"/>
</dbReference>
<keyword evidence="10" id="KW-0156">Chromatin regulator</keyword>
<evidence type="ECO:0000256" key="2">
    <source>
        <dbReference type="ARBA" id="ARBA00004286"/>
    </source>
</evidence>
<evidence type="ECO:0000256" key="10">
    <source>
        <dbReference type="ARBA" id="ARBA00022853"/>
    </source>
</evidence>
<keyword evidence="7" id="KW-0479">Metal-binding</keyword>
<feature type="domain" description="AWS" evidence="17">
    <location>
        <begin position="585"/>
        <end position="644"/>
    </location>
</feature>
<dbReference type="CDD" id="cd15565">
    <property type="entry name" value="PHD2_NSD"/>
    <property type="match status" value="1"/>
</dbReference>
<dbReference type="InterPro" id="IPR013083">
    <property type="entry name" value="Znf_RING/FYVE/PHD"/>
</dbReference>
<dbReference type="InterPro" id="IPR046341">
    <property type="entry name" value="SET_dom_sf"/>
</dbReference>
<evidence type="ECO:0000256" key="12">
    <source>
        <dbReference type="PROSITE-ProRule" id="PRU00146"/>
    </source>
</evidence>
<evidence type="ECO:0000256" key="11">
    <source>
        <dbReference type="ARBA" id="ARBA00023242"/>
    </source>
</evidence>
<dbReference type="GO" id="GO:0005694">
    <property type="term" value="C:chromosome"/>
    <property type="evidence" value="ECO:0007669"/>
    <property type="project" value="UniProtKB-SubCell"/>
</dbReference>
<feature type="domain" description="PHD-type" evidence="14">
    <location>
        <begin position="332"/>
        <end position="384"/>
    </location>
</feature>
<feature type="domain" description="Post-SET" evidence="16">
    <location>
        <begin position="772"/>
        <end position="788"/>
    </location>
</feature>
<dbReference type="InterPro" id="IPR019787">
    <property type="entry name" value="Znf_PHD-finger"/>
</dbReference>
<dbReference type="InterPro" id="IPR055198">
    <property type="entry name" value="NSD_PHD"/>
</dbReference>
<feature type="region of interest" description="Disordered" evidence="13">
    <location>
        <begin position="131"/>
        <end position="150"/>
    </location>
</feature>
<evidence type="ECO:0000256" key="5">
    <source>
        <dbReference type="ARBA" id="ARBA00022679"/>
    </source>
</evidence>
<feature type="compositionally biased region" description="Polar residues" evidence="13">
    <location>
        <begin position="22"/>
        <end position="31"/>
    </location>
</feature>
<evidence type="ECO:0000259" key="17">
    <source>
        <dbReference type="PROSITE" id="PS51215"/>
    </source>
</evidence>
<feature type="domain" description="SET" evidence="15">
    <location>
        <begin position="642"/>
        <end position="765"/>
    </location>
</feature>
<dbReference type="InterPro" id="IPR003616">
    <property type="entry name" value="Post-SET_dom"/>
</dbReference>
<keyword evidence="8 12" id="KW-0863">Zinc-finger</keyword>
<feature type="region of interest" description="Disordered" evidence="13">
    <location>
        <begin position="950"/>
        <end position="969"/>
    </location>
</feature>
<evidence type="ECO:0000256" key="4">
    <source>
        <dbReference type="ARBA" id="ARBA00022603"/>
    </source>
</evidence>
<evidence type="ECO:0000256" key="8">
    <source>
        <dbReference type="ARBA" id="ARBA00022771"/>
    </source>
</evidence>
<evidence type="ECO:0000256" key="1">
    <source>
        <dbReference type="ARBA" id="ARBA00004123"/>
    </source>
</evidence>
<dbReference type="InterPro" id="IPR050777">
    <property type="entry name" value="SET2_Histone-Lys_MeTrsfase"/>
</dbReference>
<evidence type="ECO:0000256" key="13">
    <source>
        <dbReference type="SAM" id="MobiDB-lite"/>
    </source>
</evidence>
<dbReference type="Pfam" id="PF00628">
    <property type="entry name" value="PHD"/>
    <property type="match status" value="1"/>
</dbReference>
<dbReference type="InterPro" id="IPR019786">
    <property type="entry name" value="Zinc_finger_PHD-type_CS"/>
</dbReference>
<dbReference type="PANTHER" id="PTHR22884">
    <property type="entry name" value="SET DOMAIN PROTEINS"/>
    <property type="match status" value="1"/>
</dbReference>
<evidence type="ECO:0000256" key="9">
    <source>
        <dbReference type="ARBA" id="ARBA00022833"/>
    </source>
</evidence>
<dbReference type="PROSITE" id="PS51215">
    <property type="entry name" value="AWS"/>
    <property type="match status" value="1"/>
</dbReference>